<dbReference type="Pfam" id="PF01804">
    <property type="entry name" value="Penicil_amidase"/>
    <property type="match status" value="1"/>
</dbReference>
<evidence type="ECO:0000256" key="1">
    <source>
        <dbReference type="ARBA" id="ARBA00006586"/>
    </source>
</evidence>
<protein>
    <submittedName>
        <fullName evidence="4">Penicillin acylase family protein</fullName>
    </submittedName>
</protein>
<keyword evidence="2" id="KW-0378">Hydrolase</keyword>
<dbReference type="InterPro" id="IPR002692">
    <property type="entry name" value="S45"/>
</dbReference>
<gene>
    <name evidence="4" type="ORF">KHU32_09890</name>
</gene>
<comment type="similarity">
    <text evidence="1">Belongs to the peptidase S45 family.</text>
</comment>
<dbReference type="PANTHER" id="PTHR34218">
    <property type="entry name" value="PEPTIDASE S45 PENICILLIN AMIDASE"/>
    <property type="match status" value="1"/>
</dbReference>
<proteinExistence type="inferred from homology"/>
<evidence type="ECO:0000256" key="2">
    <source>
        <dbReference type="ARBA" id="ARBA00022801"/>
    </source>
</evidence>
<dbReference type="SUPFAM" id="SSF56235">
    <property type="entry name" value="N-terminal nucleophile aminohydrolases (Ntn hydrolases)"/>
    <property type="match status" value="1"/>
</dbReference>
<dbReference type="InterPro" id="IPR014395">
    <property type="entry name" value="Pen/GL7ACA/AHL_acylase"/>
</dbReference>
<evidence type="ECO:0000313" key="5">
    <source>
        <dbReference type="Proteomes" id="UP000766336"/>
    </source>
</evidence>
<keyword evidence="3" id="KW-0865">Zymogen</keyword>
<evidence type="ECO:0000313" key="4">
    <source>
        <dbReference type="EMBL" id="MBS7811248.1"/>
    </source>
</evidence>
<accession>A0ABS5QFD8</accession>
<dbReference type="InterPro" id="IPR043147">
    <property type="entry name" value="Penicillin_amidase_A-knob"/>
</dbReference>
<name>A0ABS5QFD8_9PROT</name>
<dbReference type="EMBL" id="JAHCDA010000002">
    <property type="protein sequence ID" value="MBS7811248.1"/>
    <property type="molecule type" value="Genomic_DNA"/>
</dbReference>
<dbReference type="Gene3D" id="1.10.1400.10">
    <property type="match status" value="1"/>
</dbReference>
<dbReference type="InterPro" id="IPR023343">
    <property type="entry name" value="Penicillin_amidase_dom1"/>
</dbReference>
<dbReference type="Gene3D" id="3.60.20.10">
    <property type="entry name" value="Glutamine Phosphoribosylpyrophosphate, subunit 1, domain 1"/>
    <property type="match status" value="1"/>
</dbReference>
<sequence length="757" mass="81813">MVRRRRRSSWWRRLMAGFWLVVAAVSLTVVAVFWRTIPADNMELRIAGLSAPVSIVFDEAGIPRIRARTERDGAIALGFLHARDRLFQMEMMRRGAQGRLAEVAGAAALRNDRFVRLLGLARRAEDDYAALDAESRGMLEAYSIGVNAWIGERGRLAAPEFVVLGTPDYWQPSHSLLWAKVMGLWLSGNWRTELERARLAGALPGDRLWDLWPADRSAGRPDMAALPGMERILAAIPVFGEDAPLPDTASNAWTVARGAAGAPILASDPHLGYGAPILWYLARIELPDGRFVAGGTVPGVPLVLIGRNADLAWGFTTTHSDTQDVFREPQSAARIVRTELIHVRGEPDVTLEVRETSNGPVISDLDETPRAGGEVLAVRMANLEPHDTAAAGFLALNSARSLAEARAAAALITSPSQNMMVADRAGGIAMYLTGRTPVRSAGDGSLPSRGSEPWTGFVPFDELPHVENPESGLLVNANNRVSPPDHPAFLSREWHGDWRFRRIHELLAEPAPRDEDHFAAIQMDAVSLLAREALPVLNALPRGSGELGTAQGLLADWDGEMRADLPQPLIWNAFMRRMPALALARAGITTAPGGPEFLRFLLLDGNASWWCGGDCRAMAALALAEAVTELSRAHGPDPTAWRWGAAHQARFEHPLLRLVPGLNRAIALAVPASGDDQTVQRQGMGPTGGFNAAHGAGLRLVADLASPDGLHAVIATGQSGNPLSSHWGDMLGNWHDGRLRPISREPSAVSGRIRLAP</sequence>
<dbReference type="CDD" id="cd03747">
    <property type="entry name" value="Ntn_PGA_like"/>
    <property type="match status" value="1"/>
</dbReference>
<dbReference type="InterPro" id="IPR043146">
    <property type="entry name" value="Penicillin_amidase_N_B-knob"/>
</dbReference>
<dbReference type="Gene3D" id="1.10.439.10">
    <property type="entry name" value="Penicillin Amidohydrolase, domain 1"/>
    <property type="match status" value="1"/>
</dbReference>
<organism evidence="4 5">
    <name type="scientific">Roseococcus pinisoli</name>
    <dbReference type="NCBI Taxonomy" id="2835040"/>
    <lineage>
        <taxon>Bacteria</taxon>
        <taxon>Pseudomonadati</taxon>
        <taxon>Pseudomonadota</taxon>
        <taxon>Alphaproteobacteria</taxon>
        <taxon>Acetobacterales</taxon>
        <taxon>Roseomonadaceae</taxon>
        <taxon>Roseococcus</taxon>
    </lineage>
</organism>
<dbReference type="Gene3D" id="2.30.120.10">
    <property type="match status" value="1"/>
</dbReference>
<dbReference type="PANTHER" id="PTHR34218:SF4">
    <property type="entry name" value="ACYL-HOMOSERINE LACTONE ACYLASE QUIP"/>
    <property type="match status" value="1"/>
</dbReference>
<comment type="caution">
    <text evidence="4">The sequence shown here is derived from an EMBL/GenBank/DDBJ whole genome shotgun (WGS) entry which is preliminary data.</text>
</comment>
<dbReference type="PIRSF" id="PIRSF001227">
    <property type="entry name" value="Pen_acylase"/>
    <property type="match status" value="1"/>
</dbReference>
<evidence type="ECO:0000256" key="3">
    <source>
        <dbReference type="ARBA" id="ARBA00023145"/>
    </source>
</evidence>
<dbReference type="InterPro" id="IPR029055">
    <property type="entry name" value="Ntn_hydrolases_N"/>
</dbReference>
<dbReference type="Proteomes" id="UP000766336">
    <property type="component" value="Unassembled WGS sequence"/>
</dbReference>
<keyword evidence="5" id="KW-1185">Reference proteome</keyword>
<reference evidence="4 5" key="1">
    <citation type="submission" date="2021-05" db="EMBL/GenBank/DDBJ databases">
        <title>Roseococcus sp. XZZS9, whole genome shotgun sequencing project.</title>
        <authorList>
            <person name="Zhao G."/>
            <person name="Shen L."/>
        </authorList>
    </citation>
    <scope>NUCLEOTIDE SEQUENCE [LARGE SCALE GENOMIC DNA]</scope>
    <source>
        <strain evidence="4 5">XZZS9</strain>
    </source>
</reference>